<dbReference type="EMBL" id="CASHTH010000945">
    <property type="protein sequence ID" value="CAI8009325.1"/>
    <property type="molecule type" value="Genomic_DNA"/>
</dbReference>
<keyword evidence="1 2" id="KW-0344">Guanine-nucleotide releasing factor</keyword>
<dbReference type="PANTHER" id="PTHR23113">
    <property type="entry name" value="GUANINE NUCLEOTIDE EXCHANGE FACTOR"/>
    <property type="match status" value="1"/>
</dbReference>
<dbReference type="PROSITE" id="PS50009">
    <property type="entry name" value="RASGEF_CAT"/>
    <property type="match status" value="1"/>
</dbReference>
<dbReference type="Gene3D" id="1.10.840.10">
    <property type="entry name" value="Ras guanine-nucleotide exchange factors catalytic domain"/>
    <property type="match status" value="1"/>
</dbReference>
<evidence type="ECO:0000313" key="4">
    <source>
        <dbReference type="EMBL" id="CAI8009325.1"/>
    </source>
</evidence>
<protein>
    <submittedName>
        <fullName evidence="4">Son of sevenless homolog 2</fullName>
    </submittedName>
</protein>
<evidence type="ECO:0000256" key="1">
    <source>
        <dbReference type="ARBA" id="ARBA00022658"/>
    </source>
</evidence>
<dbReference type="InterPro" id="IPR001895">
    <property type="entry name" value="RASGEF_cat_dom"/>
</dbReference>
<sequence length="105" mass="12465">MYLSWIVFIRDGNEDQIPGMPDNFINFRKRRRLATVLQEIQQYQNTPYCIEPEPTMQKFLISQDPQGDATPLQWEENLFQQSHIIEPKDQPPIRAVCLRIYNADI</sequence>
<evidence type="ECO:0000259" key="3">
    <source>
        <dbReference type="PROSITE" id="PS50009"/>
    </source>
</evidence>
<dbReference type="InterPro" id="IPR008937">
    <property type="entry name" value="Ras-like_GEF"/>
</dbReference>
<dbReference type="GO" id="GO:0005886">
    <property type="term" value="C:plasma membrane"/>
    <property type="evidence" value="ECO:0007669"/>
    <property type="project" value="TreeGrafter"/>
</dbReference>
<accession>A0AA35WC61</accession>
<organism evidence="4 5">
    <name type="scientific">Geodia barretti</name>
    <name type="common">Barrett's horny sponge</name>
    <dbReference type="NCBI Taxonomy" id="519541"/>
    <lineage>
        <taxon>Eukaryota</taxon>
        <taxon>Metazoa</taxon>
        <taxon>Porifera</taxon>
        <taxon>Demospongiae</taxon>
        <taxon>Heteroscleromorpha</taxon>
        <taxon>Tetractinellida</taxon>
        <taxon>Astrophorina</taxon>
        <taxon>Geodiidae</taxon>
        <taxon>Geodia</taxon>
    </lineage>
</organism>
<evidence type="ECO:0000256" key="2">
    <source>
        <dbReference type="PROSITE-ProRule" id="PRU00168"/>
    </source>
</evidence>
<dbReference type="Proteomes" id="UP001174909">
    <property type="component" value="Unassembled WGS sequence"/>
</dbReference>
<name>A0AA35WC61_GEOBA</name>
<keyword evidence="5" id="KW-1185">Reference proteome</keyword>
<comment type="caution">
    <text evidence="4">The sequence shown here is derived from an EMBL/GenBank/DDBJ whole genome shotgun (WGS) entry which is preliminary data.</text>
</comment>
<reference evidence="4" key="1">
    <citation type="submission" date="2023-03" db="EMBL/GenBank/DDBJ databases">
        <authorList>
            <person name="Steffen K."/>
            <person name="Cardenas P."/>
        </authorList>
    </citation>
    <scope>NUCLEOTIDE SEQUENCE</scope>
</reference>
<feature type="domain" description="Ras-GEF" evidence="3">
    <location>
        <begin position="1"/>
        <end position="88"/>
    </location>
</feature>
<dbReference type="AlphaFoldDB" id="A0AA35WC61"/>
<proteinExistence type="predicted"/>
<gene>
    <name evidence="4" type="ORF">GBAR_LOCUS6289</name>
</gene>
<dbReference type="GO" id="GO:0007265">
    <property type="term" value="P:Ras protein signal transduction"/>
    <property type="evidence" value="ECO:0007669"/>
    <property type="project" value="TreeGrafter"/>
</dbReference>
<dbReference type="PANTHER" id="PTHR23113:SF363">
    <property type="entry name" value="PROTEIN SON OF SEVENLESS"/>
    <property type="match status" value="1"/>
</dbReference>
<dbReference type="InterPro" id="IPR036964">
    <property type="entry name" value="RASGEF_cat_dom_sf"/>
</dbReference>
<evidence type="ECO:0000313" key="5">
    <source>
        <dbReference type="Proteomes" id="UP001174909"/>
    </source>
</evidence>
<dbReference type="InterPro" id="IPR023578">
    <property type="entry name" value="Ras_GEF_dom_sf"/>
</dbReference>
<dbReference type="GO" id="GO:0005085">
    <property type="term" value="F:guanyl-nucleotide exchange factor activity"/>
    <property type="evidence" value="ECO:0007669"/>
    <property type="project" value="UniProtKB-KW"/>
</dbReference>
<dbReference type="SUPFAM" id="SSF48366">
    <property type="entry name" value="Ras GEF"/>
    <property type="match status" value="1"/>
</dbReference>